<dbReference type="EMBL" id="MT141224">
    <property type="protein sequence ID" value="QJA56523.1"/>
    <property type="molecule type" value="Genomic_DNA"/>
</dbReference>
<keyword evidence="2" id="KW-0378">Hydrolase</keyword>
<keyword evidence="2" id="KW-0255">Endonuclease</keyword>
<dbReference type="GO" id="GO:0004519">
    <property type="term" value="F:endonuclease activity"/>
    <property type="evidence" value="ECO:0007669"/>
    <property type="project" value="UniProtKB-KW"/>
</dbReference>
<proteinExistence type="predicted"/>
<name>A0A6M3IGM3_9ZZZZ</name>
<dbReference type="CDD" id="cd00085">
    <property type="entry name" value="HNHc"/>
    <property type="match status" value="1"/>
</dbReference>
<protein>
    <submittedName>
        <fullName evidence="2">Putative homing endonuclease</fullName>
    </submittedName>
</protein>
<accession>A0A6M3IGM3</accession>
<sequence>MQKNTGRTHFKKGYTPWNKGLKGYHAGNKYRVGTIPWNKGKKGLQVAWNKGLGKPKIKKIKVKKTIEELLARKRFRNQRYKANKRRAIGSHTFNEWIVLKYSFKNLCLCCKRQEPKIKLTEDHIIPLSMSGTDYIDNIQPLCIECNTRKHARYIDYRNSSNFNYQFMN</sequence>
<dbReference type="AlphaFoldDB" id="A0A6M3IGM3"/>
<gene>
    <name evidence="2" type="ORF">MM415B01829_0006</name>
</gene>
<organism evidence="2">
    <name type="scientific">viral metagenome</name>
    <dbReference type="NCBI Taxonomy" id="1070528"/>
    <lineage>
        <taxon>unclassified sequences</taxon>
        <taxon>metagenomes</taxon>
        <taxon>organismal metagenomes</taxon>
    </lineage>
</organism>
<evidence type="ECO:0000259" key="1">
    <source>
        <dbReference type="SMART" id="SM00507"/>
    </source>
</evidence>
<keyword evidence="2" id="KW-0540">Nuclease</keyword>
<dbReference type="InterPro" id="IPR003615">
    <property type="entry name" value="HNH_nuc"/>
</dbReference>
<dbReference type="Pfam" id="PF14279">
    <property type="entry name" value="HNH_5"/>
    <property type="match status" value="1"/>
</dbReference>
<dbReference type="InterPro" id="IPR029471">
    <property type="entry name" value="HNH_5"/>
</dbReference>
<dbReference type="Gene3D" id="1.10.30.50">
    <property type="match status" value="1"/>
</dbReference>
<evidence type="ECO:0000313" key="2">
    <source>
        <dbReference type="EMBL" id="QJA56523.1"/>
    </source>
</evidence>
<feature type="domain" description="HNH nuclease" evidence="1">
    <location>
        <begin position="94"/>
        <end position="147"/>
    </location>
</feature>
<dbReference type="SMART" id="SM00507">
    <property type="entry name" value="HNHc"/>
    <property type="match status" value="1"/>
</dbReference>
<reference evidence="2" key="1">
    <citation type="submission" date="2020-03" db="EMBL/GenBank/DDBJ databases">
        <title>The deep terrestrial virosphere.</title>
        <authorList>
            <person name="Holmfeldt K."/>
            <person name="Nilsson E."/>
            <person name="Simone D."/>
            <person name="Lopez-Fernandez M."/>
            <person name="Wu X."/>
            <person name="de Brujin I."/>
            <person name="Lundin D."/>
            <person name="Andersson A."/>
            <person name="Bertilsson S."/>
            <person name="Dopson M."/>
        </authorList>
    </citation>
    <scope>NUCLEOTIDE SEQUENCE</scope>
    <source>
        <strain evidence="2">MM415B01829</strain>
    </source>
</reference>